<dbReference type="Proteomes" id="UP001139502">
    <property type="component" value="Unassembled WGS sequence"/>
</dbReference>
<sequence>MLAPQQLDGAGLTEVRRPMTLRGLVAELRLAAQDSARPSARGRQRAAWPGWPRKGRTTPPARAPARARRRPADWWGLAP</sequence>
<feature type="region of interest" description="Disordered" evidence="1">
    <location>
        <begin position="34"/>
        <end position="79"/>
    </location>
</feature>
<evidence type="ECO:0000256" key="1">
    <source>
        <dbReference type="SAM" id="MobiDB-lite"/>
    </source>
</evidence>
<keyword evidence="3" id="KW-1185">Reference proteome</keyword>
<organism evidence="2 3">
    <name type="scientific">Rothia santali</name>
    <dbReference type="NCBI Taxonomy" id="2949643"/>
    <lineage>
        <taxon>Bacteria</taxon>
        <taxon>Bacillati</taxon>
        <taxon>Actinomycetota</taxon>
        <taxon>Actinomycetes</taxon>
        <taxon>Micrococcales</taxon>
        <taxon>Micrococcaceae</taxon>
        <taxon>Rothia</taxon>
    </lineage>
</organism>
<accession>A0A9X2HJJ1</accession>
<comment type="caution">
    <text evidence="2">The sequence shown here is derived from an EMBL/GenBank/DDBJ whole genome shotgun (WGS) entry which is preliminary data.</text>
</comment>
<protein>
    <submittedName>
        <fullName evidence="2">Uncharacterized protein</fullName>
    </submittedName>
</protein>
<gene>
    <name evidence="2" type="ORF">NBM05_08615</name>
</gene>
<dbReference type="AlphaFoldDB" id="A0A9X2HJJ1"/>
<name>A0A9X2HJJ1_9MICC</name>
<evidence type="ECO:0000313" key="3">
    <source>
        <dbReference type="Proteomes" id="UP001139502"/>
    </source>
</evidence>
<reference evidence="2" key="1">
    <citation type="submission" date="2022-06" db="EMBL/GenBank/DDBJ databases">
        <title>Rothia sp. isolated from sandalwood seedling.</title>
        <authorList>
            <person name="Tuikhar N."/>
            <person name="Kirdat K."/>
            <person name="Thorat V."/>
            <person name="Swetha P."/>
            <person name="Padma S."/>
            <person name="Sundararaj R."/>
            <person name="Yadav A."/>
        </authorList>
    </citation>
    <scope>NUCLEOTIDE SEQUENCE</scope>
    <source>
        <strain evidence="2">AR01</strain>
    </source>
</reference>
<dbReference type="EMBL" id="JANAFB010000018">
    <property type="protein sequence ID" value="MCP3426063.1"/>
    <property type="molecule type" value="Genomic_DNA"/>
</dbReference>
<dbReference type="RefSeq" id="WP_254166562.1">
    <property type="nucleotide sequence ID" value="NZ_JANAFB010000018.1"/>
</dbReference>
<proteinExistence type="predicted"/>
<evidence type="ECO:0000313" key="2">
    <source>
        <dbReference type="EMBL" id="MCP3426063.1"/>
    </source>
</evidence>